<proteinExistence type="predicted"/>
<gene>
    <name evidence="2" type="ORF">UFOPK3957_00579</name>
</gene>
<keyword evidence="1" id="KW-0812">Transmembrane</keyword>
<name>A0A6J7MXM0_9ZZZZ</name>
<keyword evidence="1" id="KW-1133">Transmembrane helix</keyword>
<sequence length="70" mass="7527">MSPTGIVATTRFVAGSITETEFEPMLLTYRRVPDALRTGGIGFWPTGIVAVTVFVAVSMTEIEADRSFGT</sequence>
<dbReference type="AlphaFoldDB" id="A0A6J7MXM0"/>
<evidence type="ECO:0000256" key="1">
    <source>
        <dbReference type="SAM" id="Phobius"/>
    </source>
</evidence>
<feature type="transmembrane region" description="Helical" evidence="1">
    <location>
        <begin position="35"/>
        <end position="57"/>
    </location>
</feature>
<evidence type="ECO:0000313" key="2">
    <source>
        <dbReference type="EMBL" id="CAB4983129.1"/>
    </source>
</evidence>
<keyword evidence="1" id="KW-0472">Membrane</keyword>
<reference evidence="2" key="1">
    <citation type="submission" date="2020-05" db="EMBL/GenBank/DDBJ databases">
        <authorList>
            <person name="Chiriac C."/>
            <person name="Salcher M."/>
            <person name="Ghai R."/>
            <person name="Kavagutti S V."/>
        </authorList>
    </citation>
    <scope>NUCLEOTIDE SEQUENCE</scope>
</reference>
<dbReference type="EMBL" id="CAFBOM010000075">
    <property type="protein sequence ID" value="CAB4983129.1"/>
    <property type="molecule type" value="Genomic_DNA"/>
</dbReference>
<protein>
    <submittedName>
        <fullName evidence="2">Unannotated protein</fullName>
    </submittedName>
</protein>
<accession>A0A6J7MXM0</accession>
<organism evidence="2">
    <name type="scientific">freshwater metagenome</name>
    <dbReference type="NCBI Taxonomy" id="449393"/>
    <lineage>
        <taxon>unclassified sequences</taxon>
        <taxon>metagenomes</taxon>
        <taxon>ecological metagenomes</taxon>
    </lineage>
</organism>